<feature type="domain" description="F5/8 type C" evidence="2">
    <location>
        <begin position="125"/>
        <end position="264"/>
    </location>
</feature>
<keyword evidence="4" id="KW-1185">Reference proteome</keyword>
<evidence type="ECO:0000313" key="3">
    <source>
        <dbReference type="EMBL" id="GID76940.1"/>
    </source>
</evidence>
<dbReference type="PROSITE" id="PS50022">
    <property type="entry name" value="FA58C_3"/>
    <property type="match status" value="1"/>
</dbReference>
<feature type="compositionally biased region" description="Pro residues" evidence="1">
    <location>
        <begin position="112"/>
        <end position="129"/>
    </location>
</feature>
<dbReference type="SUPFAM" id="SSF49785">
    <property type="entry name" value="Galactose-binding domain-like"/>
    <property type="match status" value="1"/>
</dbReference>
<feature type="compositionally biased region" description="Low complexity" evidence="1">
    <location>
        <begin position="97"/>
        <end position="111"/>
    </location>
</feature>
<accession>A0ABQ3YAA2</accession>
<evidence type="ECO:0000313" key="4">
    <source>
        <dbReference type="Proteomes" id="UP000609879"/>
    </source>
</evidence>
<dbReference type="Proteomes" id="UP000609879">
    <property type="component" value="Unassembled WGS sequence"/>
</dbReference>
<dbReference type="InterPro" id="IPR008979">
    <property type="entry name" value="Galactose-bd-like_sf"/>
</dbReference>
<organism evidence="3 4">
    <name type="scientific">Paractinoplanes deccanensis</name>
    <dbReference type="NCBI Taxonomy" id="113561"/>
    <lineage>
        <taxon>Bacteria</taxon>
        <taxon>Bacillati</taxon>
        <taxon>Actinomycetota</taxon>
        <taxon>Actinomycetes</taxon>
        <taxon>Micromonosporales</taxon>
        <taxon>Micromonosporaceae</taxon>
        <taxon>Paractinoplanes</taxon>
    </lineage>
</organism>
<sequence length="264" mass="27448">MPPRGMAPPSAPAPVAPASPPVAPASPPVAPASPPVAPASPPVAAAVRPRRRWPWAVAVALLLVAGSAAAWAYRTSGSAEATTPIYVPSVDAPAAALTSAPGSAAPSSAAPSPVPPSPSTARTSPPPPRVTGKPNPSRANLALTGTATASSVEGHPWDARNAVDGDPSTRWSSGFSDPQWIRVDLHEPRRLTEITLVWEHAYGTRYRVDTSLDGRTWKTRWSTTRGQGGTVTVDAAGTVARYVRMVGTHRVSSYGYSLLELEIR</sequence>
<dbReference type="Pfam" id="PF00754">
    <property type="entry name" value="F5_F8_type_C"/>
    <property type="match status" value="1"/>
</dbReference>
<dbReference type="EMBL" id="BOMI01000112">
    <property type="protein sequence ID" value="GID76940.1"/>
    <property type="molecule type" value="Genomic_DNA"/>
</dbReference>
<evidence type="ECO:0000256" key="1">
    <source>
        <dbReference type="SAM" id="MobiDB-lite"/>
    </source>
</evidence>
<feature type="region of interest" description="Disordered" evidence="1">
    <location>
        <begin position="97"/>
        <end position="173"/>
    </location>
</feature>
<protein>
    <recommendedName>
        <fullName evidence="2">F5/8 type C domain-containing protein</fullName>
    </recommendedName>
</protein>
<evidence type="ECO:0000259" key="2">
    <source>
        <dbReference type="PROSITE" id="PS50022"/>
    </source>
</evidence>
<gene>
    <name evidence="3" type="ORF">Ade02nite_55810</name>
</gene>
<dbReference type="InterPro" id="IPR000421">
    <property type="entry name" value="FA58C"/>
</dbReference>
<feature type="compositionally biased region" description="Pro residues" evidence="1">
    <location>
        <begin position="1"/>
        <end position="41"/>
    </location>
</feature>
<comment type="caution">
    <text evidence="3">The sequence shown here is derived from an EMBL/GenBank/DDBJ whole genome shotgun (WGS) entry which is preliminary data.</text>
</comment>
<dbReference type="Gene3D" id="2.60.120.260">
    <property type="entry name" value="Galactose-binding domain-like"/>
    <property type="match status" value="1"/>
</dbReference>
<name>A0ABQ3YAA2_9ACTN</name>
<proteinExistence type="predicted"/>
<reference evidence="3 4" key="1">
    <citation type="submission" date="2021-01" db="EMBL/GenBank/DDBJ databases">
        <title>Whole genome shotgun sequence of Actinoplanes deccanensis NBRC 13994.</title>
        <authorList>
            <person name="Komaki H."/>
            <person name="Tamura T."/>
        </authorList>
    </citation>
    <scope>NUCLEOTIDE SEQUENCE [LARGE SCALE GENOMIC DNA]</scope>
    <source>
        <strain evidence="3 4">NBRC 13994</strain>
    </source>
</reference>
<feature type="region of interest" description="Disordered" evidence="1">
    <location>
        <begin position="1"/>
        <end position="48"/>
    </location>
</feature>